<evidence type="ECO:0000313" key="3">
    <source>
        <dbReference type="Proteomes" id="UP001140949"/>
    </source>
</evidence>
<proteinExistence type="predicted"/>
<name>A0AAX6G9V6_IRIPA</name>
<accession>A0AAX6G9V6</accession>
<dbReference type="Proteomes" id="UP001140949">
    <property type="component" value="Unassembled WGS sequence"/>
</dbReference>
<protein>
    <submittedName>
        <fullName evidence="2">6-phosphofructo-2-kinase/fructose-2, 6-bisphosphatase-like</fullName>
    </submittedName>
</protein>
<feature type="compositionally biased region" description="Basic residues" evidence="1">
    <location>
        <begin position="10"/>
        <end position="21"/>
    </location>
</feature>
<comment type="caution">
    <text evidence="2">The sequence shown here is derived from an EMBL/GenBank/DDBJ whole genome shotgun (WGS) entry which is preliminary data.</text>
</comment>
<feature type="compositionally biased region" description="Basic and acidic residues" evidence="1">
    <location>
        <begin position="26"/>
        <end position="45"/>
    </location>
</feature>
<sequence length="106" mass="12185">MQVYGDGYRERRRALQTRRRGYGSADGERGQPQHDGWRARESTTERRRRGRVVRWLDTAFKETRRILASDRAGGGSRLGAGSSQVEANAGERKPCQRQLELLQQQQ</sequence>
<organism evidence="2 3">
    <name type="scientific">Iris pallida</name>
    <name type="common">Sweet iris</name>
    <dbReference type="NCBI Taxonomy" id="29817"/>
    <lineage>
        <taxon>Eukaryota</taxon>
        <taxon>Viridiplantae</taxon>
        <taxon>Streptophyta</taxon>
        <taxon>Embryophyta</taxon>
        <taxon>Tracheophyta</taxon>
        <taxon>Spermatophyta</taxon>
        <taxon>Magnoliopsida</taxon>
        <taxon>Liliopsida</taxon>
        <taxon>Asparagales</taxon>
        <taxon>Iridaceae</taxon>
        <taxon>Iridoideae</taxon>
        <taxon>Irideae</taxon>
        <taxon>Iris</taxon>
    </lineage>
</organism>
<keyword evidence="3" id="KW-1185">Reference proteome</keyword>
<feature type="region of interest" description="Disordered" evidence="1">
    <location>
        <begin position="68"/>
        <end position="94"/>
    </location>
</feature>
<evidence type="ECO:0000256" key="1">
    <source>
        <dbReference type="SAM" id="MobiDB-lite"/>
    </source>
</evidence>
<feature type="region of interest" description="Disordered" evidence="1">
    <location>
        <begin position="1"/>
        <end position="48"/>
    </location>
</feature>
<dbReference type="AlphaFoldDB" id="A0AAX6G9V6"/>
<reference evidence="2" key="1">
    <citation type="journal article" date="2023" name="GigaByte">
        <title>Genome assembly of the bearded iris, Iris pallida Lam.</title>
        <authorList>
            <person name="Bruccoleri R.E."/>
            <person name="Oakeley E.J."/>
            <person name="Faust A.M.E."/>
            <person name="Altorfer M."/>
            <person name="Dessus-Babus S."/>
            <person name="Burckhardt D."/>
            <person name="Oertli M."/>
            <person name="Naumann U."/>
            <person name="Petersen F."/>
            <person name="Wong J."/>
        </authorList>
    </citation>
    <scope>NUCLEOTIDE SEQUENCE</scope>
    <source>
        <strain evidence="2">GSM-AAB239-AS_SAM_17_03QT</strain>
    </source>
</reference>
<gene>
    <name evidence="2" type="ORF">M6B38_376200</name>
</gene>
<reference evidence="2" key="2">
    <citation type="submission" date="2023-04" db="EMBL/GenBank/DDBJ databases">
        <authorList>
            <person name="Bruccoleri R.E."/>
            <person name="Oakeley E.J."/>
            <person name="Faust A.-M."/>
            <person name="Dessus-Babus S."/>
            <person name="Altorfer M."/>
            <person name="Burckhardt D."/>
            <person name="Oertli M."/>
            <person name="Naumann U."/>
            <person name="Petersen F."/>
            <person name="Wong J."/>
        </authorList>
    </citation>
    <scope>NUCLEOTIDE SEQUENCE</scope>
    <source>
        <strain evidence="2">GSM-AAB239-AS_SAM_17_03QT</strain>
        <tissue evidence="2">Leaf</tissue>
    </source>
</reference>
<evidence type="ECO:0000313" key="2">
    <source>
        <dbReference type="EMBL" id="KAJ6825449.1"/>
    </source>
</evidence>
<dbReference type="EMBL" id="JANAVB010021600">
    <property type="protein sequence ID" value="KAJ6825449.1"/>
    <property type="molecule type" value="Genomic_DNA"/>
</dbReference>